<evidence type="ECO:0000313" key="2">
    <source>
        <dbReference type="EMBL" id="GGL95784.1"/>
    </source>
</evidence>
<gene>
    <name evidence="2" type="ORF">GCM10011534_17260</name>
</gene>
<feature type="transmembrane region" description="Helical" evidence="1">
    <location>
        <begin position="141"/>
        <end position="166"/>
    </location>
</feature>
<name>A0A917STQ1_9RHOB</name>
<dbReference type="Proteomes" id="UP000649829">
    <property type="component" value="Unassembled WGS sequence"/>
</dbReference>
<organism evidence="2 3">
    <name type="scientific">Pseudooceanicola nanhaiensis</name>
    <dbReference type="NCBI Taxonomy" id="375761"/>
    <lineage>
        <taxon>Bacteria</taxon>
        <taxon>Pseudomonadati</taxon>
        <taxon>Pseudomonadota</taxon>
        <taxon>Alphaproteobacteria</taxon>
        <taxon>Rhodobacterales</taxon>
        <taxon>Paracoccaceae</taxon>
        <taxon>Pseudooceanicola</taxon>
    </lineage>
</organism>
<dbReference type="AlphaFoldDB" id="A0A917STQ1"/>
<feature type="transmembrane region" description="Helical" evidence="1">
    <location>
        <begin position="70"/>
        <end position="92"/>
    </location>
</feature>
<evidence type="ECO:0000313" key="3">
    <source>
        <dbReference type="Proteomes" id="UP000649829"/>
    </source>
</evidence>
<accession>A0A917STQ1</accession>
<reference evidence="2" key="1">
    <citation type="journal article" date="2014" name="Int. J. Syst. Evol. Microbiol.">
        <title>Complete genome sequence of Corynebacterium casei LMG S-19264T (=DSM 44701T), isolated from a smear-ripened cheese.</title>
        <authorList>
            <consortium name="US DOE Joint Genome Institute (JGI-PGF)"/>
            <person name="Walter F."/>
            <person name="Albersmeier A."/>
            <person name="Kalinowski J."/>
            <person name="Ruckert C."/>
        </authorList>
    </citation>
    <scope>NUCLEOTIDE SEQUENCE</scope>
    <source>
        <strain evidence="2">CGMCC 1.6293</strain>
    </source>
</reference>
<keyword evidence="1" id="KW-1133">Transmembrane helix</keyword>
<keyword evidence="1" id="KW-0812">Transmembrane</keyword>
<keyword evidence="3" id="KW-1185">Reference proteome</keyword>
<protein>
    <recommendedName>
        <fullName evidence="4">Rod shape-determining protein MreD</fullName>
    </recommendedName>
</protein>
<feature type="transmembrane region" description="Helical" evidence="1">
    <location>
        <begin position="14"/>
        <end position="35"/>
    </location>
</feature>
<dbReference type="EMBL" id="BMLF01000001">
    <property type="protein sequence ID" value="GGL95784.1"/>
    <property type="molecule type" value="Genomic_DNA"/>
</dbReference>
<feature type="transmembrane region" description="Helical" evidence="1">
    <location>
        <begin position="113"/>
        <end position="135"/>
    </location>
</feature>
<evidence type="ECO:0008006" key="4">
    <source>
        <dbReference type="Google" id="ProtNLM"/>
    </source>
</evidence>
<dbReference type="RefSeq" id="WP_028286509.1">
    <property type="nucleotide sequence ID" value="NZ_BMLF01000001.1"/>
</dbReference>
<proteinExistence type="predicted"/>
<comment type="caution">
    <text evidence="2">The sequence shown here is derived from an EMBL/GenBank/DDBJ whole genome shotgun (WGS) entry which is preliminary data.</text>
</comment>
<reference evidence="2" key="2">
    <citation type="submission" date="2020-09" db="EMBL/GenBank/DDBJ databases">
        <authorList>
            <person name="Sun Q."/>
            <person name="Zhou Y."/>
        </authorList>
    </citation>
    <scope>NUCLEOTIDE SEQUENCE</scope>
    <source>
        <strain evidence="2">CGMCC 1.6293</strain>
    </source>
</reference>
<sequence length="183" mass="19928">MAETVTATPPAKRWIMRAAFIALGLAIIVFSLMPLETTPRRWTGPDLLLVLCCAWTLRRPDYAPALSIGLLVFLADLMFQRPPGLMAALVVLACEWLKGQGRAMRDLPFPAEWLAAAAAMTAVIIGYRVILAITFAPLPPIMLSLIQLVASVLVYPLAVLFLMAFFGLRRNRPGTLGALGGRL</sequence>
<keyword evidence="1" id="KW-0472">Membrane</keyword>
<evidence type="ECO:0000256" key="1">
    <source>
        <dbReference type="SAM" id="Phobius"/>
    </source>
</evidence>